<evidence type="ECO:0000256" key="7">
    <source>
        <dbReference type="PROSITE-ProRule" id="PRU00259"/>
    </source>
</evidence>
<reference evidence="10" key="1">
    <citation type="submission" date="2016-12" db="EMBL/GenBank/DDBJ databases">
        <title>An insight into the sialome and mialome of the sand fly, Nyssomyia neivai.</title>
        <authorList>
            <person name="Sebastian V."/>
            <person name="Goulart T.M."/>
            <person name="Oliveira W."/>
            <person name="Calvo E."/>
            <person name="Oliveira L.F."/>
            <person name="Pinto M.C."/>
            <person name="Rosselino A.M."/>
            <person name="Ribeiro J.M."/>
        </authorList>
    </citation>
    <scope>NUCLEOTIDE SEQUENCE</scope>
</reference>
<name>A0A1L8DLQ4_9DIPT</name>
<dbReference type="SUPFAM" id="SSF48371">
    <property type="entry name" value="ARM repeat"/>
    <property type="match status" value="1"/>
</dbReference>
<dbReference type="FunFam" id="1.25.10.10:FF:000111">
    <property type="entry name" value="Protein zer-1 homolog"/>
    <property type="match status" value="1"/>
</dbReference>
<dbReference type="PANTHER" id="PTHR12904">
    <property type="match status" value="1"/>
</dbReference>
<proteinExistence type="inferred from homology"/>
<dbReference type="PANTHER" id="PTHR12904:SF23">
    <property type="entry name" value="PROTEIN ZER-1 HOMOLOG"/>
    <property type="match status" value="1"/>
</dbReference>
<evidence type="ECO:0000256" key="1">
    <source>
        <dbReference type="ARBA" id="ARBA00009420"/>
    </source>
</evidence>
<dbReference type="InterPro" id="IPR016024">
    <property type="entry name" value="ARM-type_fold"/>
</dbReference>
<dbReference type="InterPro" id="IPR000225">
    <property type="entry name" value="Armadillo"/>
</dbReference>
<keyword evidence="10" id="KW-0723">Serine/threonine-protein kinase</keyword>
<feature type="repeat" description="ARM" evidence="7">
    <location>
        <begin position="600"/>
        <end position="632"/>
    </location>
</feature>
<evidence type="ECO:0000256" key="4">
    <source>
        <dbReference type="ARBA" id="ARBA00022786"/>
    </source>
</evidence>
<sequence>MSGRVRLKENNILDEDLPSLLEIVFKFLSENLSVVCDENKFDHNLELNEGVYIPNEICDRLLKYYQDCNQDINNQFIYIFRDTTRTPLKYVTLRNSTITDEGMDILLRHNLVSLSMWYCDSVTTNSWRTLVEHSGHLKSLELGKYVDMLKCSEPNEKTPIDFQLNLPHLRRLTLNAVVLQPSLQFSHLKELSYLDLTSCIFAEFSLEALVSLPNLCTLILFNIWPLEKEFRTLCKLKKLHTLDISVSNPTGYGIYKDPNVVLANLVENLPLLTHLDISGTNLAGTGVAQFEAKEKVKSSDIPGLVSRASRPLQFLGLYNTAHSACRRHDIPAITISGEANEEQILTSAVVYQDRPNLLTKVLNDLYHLLRFETCKSIHRALDVVLNAMDRHLRVKHMQISGSATLFYIVKGRDKSKLGTPLKNHIIRTLLNGMSAHLSDDTMMRNGCLTLCQFTIPNDVLFEYERLVRILLHGVSDTEQEGFVQRVAIYLLNSLACQVDGRQKLYLGDLGAISTMLSLINDRLTRNVFDDVMEVAWSAMWNVTDETAINCKRFLDGNGMEYFLGCLRCFPEKDELLRNMMGLLGNVAEVNVLRHRLMTSEFITVFANLLDSSSDGIEVSYNAAGVLAHIASDGAEAWTIETPSQRQVLSRMVNAIERWDLHTERNINYRSFEPIFGLLRCYDIPECQHWAIWALANLTKVYPAKYCRLVEAEHGIELLYELITHRKPYSRIKELARMVLDHCTQNNQMTLDG</sequence>
<dbReference type="GO" id="GO:0004674">
    <property type="term" value="F:protein serine/threonine kinase activity"/>
    <property type="evidence" value="ECO:0007669"/>
    <property type="project" value="UniProtKB-KW"/>
</dbReference>
<dbReference type="SUPFAM" id="SSF52047">
    <property type="entry name" value="RNI-like"/>
    <property type="match status" value="1"/>
</dbReference>
<dbReference type="InterPro" id="IPR032675">
    <property type="entry name" value="LRR_dom_sf"/>
</dbReference>
<keyword evidence="10" id="KW-0418">Kinase</keyword>
<keyword evidence="3" id="KW-0677">Repeat</keyword>
<evidence type="ECO:0000259" key="9">
    <source>
        <dbReference type="Pfam" id="PF25013"/>
    </source>
</evidence>
<evidence type="ECO:0000256" key="2">
    <source>
        <dbReference type="ARBA" id="ARBA00022614"/>
    </source>
</evidence>
<keyword evidence="4" id="KW-0833">Ubl conjugation pathway</keyword>
<evidence type="ECO:0000256" key="6">
    <source>
        <dbReference type="ARBA" id="ARBA00081214"/>
    </source>
</evidence>
<evidence type="ECO:0000256" key="5">
    <source>
        <dbReference type="ARBA" id="ARBA00067612"/>
    </source>
</evidence>
<dbReference type="PROSITE" id="PS50176">
    <property type="entry name" value="ARM_REPEAT"/>
    <property type="match status" value="1"/>
</dbReference>
<dbReference type="AlphaFoldDB" id="A0A1L8DLQ4"/>
<dbReference type="GO" id="GO:0031462">
    <property type="term" value="C:Cul2-RING ubiquitin ligase complex"/>
    <property type="evidence" value="ECO:0007669"/>
    <property type="project" value="TreeGrafter"/>
</dbReference>
<dbReference type="Gene3D" id="1.25.10.10">
    <property type="entry name" value="Leucine-rich Repeat Variant"/>
    <property type="match status" value="1"/>
</dbReference>
<dbReference type="InterPro" id="IPR056845">
    <property type="entry name" value="LRR_Zer-1"/>
</dbReference>
<feature type="domain" description="Zer-1-like leucine-rich repeats region" evidence="9">
    <location>
        <begin position="185"/>
        <end position="320"/>
    </location>
</feature>
<dbReference type="InterPro" id="IPR055142">
    <property type="entry name" value="ZER1-like_C"/>
</dbReference>
<dbReference type="Pfam" id="PF25013">
    <property type="entry name" value="LRR_Zer-1"/>
    <property type="match status" value="1"/>
</dbReference>
<organism evidence="10">
    <name type="scientific">Nyssomyia neivai</name>
    <dbReference type="NCBI Taxonomy" id="330878"/>
    <lineage>
        <taxon>Eukaryota</taxon>
        <taxon>Metazoa</taxon>
        <taxon>Ecdysozoa</taxon>
        <taxon>Arthropoda</taxon>
        <taxon>Hexapoda</taxon>
        <taxon>Insecta</taxon>
        <taxon>Pterygota</taxon>
        <taxon>Neoptera</taxon>
        <taxon>Endopterygota</taxon>
        <taxon>Diptera</taxon>
        <taxon>Nematocera</taxon>
        <taxon>Psychodoidea</taxon>
        <taxon>Psychodidae</taxon>
        <taxon>Nyssomyia</taxon>
    </lineage>
</organism>
<keyword evidence="10" id="KW-0808">Transferase</keyword>
<evidence type="ECO:0000256" key="3">
    <source>
        <dbReference type="ARBA" id="ARBA00022737"/>
    </source>
</evidence>
<dbReference type="InterPro" id="IPR011989">
    <property type="entry name" value="ARM-like"/>
</dbReference>
<dbReference type="InterPro" id="IPR051341">
    <property type="entry name" value="Zyg-11_UBL_adapter"/>
</dbReference>
<dbReference type="Pfam" id="PF22964">
    <property type="entry name" value="ZER1-like_2nd"/>
    <property type="match status" value="1"/>
</dbReference>
<accession>A0A1L8DLQ4</accession>
<evidence type="ECO:0000313" key="10">
    <source>
        <dbReference type="EMBL" id="JAV07389.1"/>
    </source>
</evidence>
<keyword evidence="2" id="KW-0433">Leucine-rich repeat</keyword>
<comment type="similarity">
    <text evidence="1">Belongs to the zyg-11 family.</text>
</comment>
<dbReference type="Gene3D" id="3.80.10.10">
    <property type="entry name" value="Ribonuclease Inhibitor"/>
    <property type="match status" value="1"/>
</dbReference>
<feature type="domain" description="Protein zer-1 homolog-like C-terminal" evidence="8">
    <location>
        <begin position="387"/>
        <end position="743"/>
    </location>
</feature>
<dbReference type="EMBL" id="GFDF01006695">
    <property type="protein sequence ID" value="JAV07389.1"/>
    <property type="molecule type" value="Transcribed_RNA"/>
</dbReference>
<evidence type="ECO:0000259" key="8">
    <source>
        <dbReference type="Pfam" id="PF22964"/>
    </source>
</evidence>
<protein>
    <recommendedName>
        <fullName evidence="5">Protein zer-1 homolog</fullName>
    </recommendedName>
    <alternativeName>
        <fullName evidence="6">Zyg-11 homolog B-like protein</fullName>
    </alternativeName>
</protein>